<keyword evidence="2" id="KW-0808">Transferase</keyword>
<feature type="compositionally biased region" description="Low complexity" evidence="6">
    <location>
        <begin position="122"/>
        <end position="133"/>
    </location>
</feature>
<dbReference type="SUPFAM" id="SSF56112">
    <property type="entry name" value="Protein kinase-like (PK-like)"/>
    <property type="match status" value="1"/>
</dbReference>
<feature type="compositionally biased region" description="Gly residues" evidence="6">
    <location>
        <begin position="800"/>
        <end position="809"/>
    </location>
</feature>
<gene>
    <name evidence="8" type="ORF">Vretimale_845</name>
</gene>
<feature type="region of interest" description="Disordered" evidence="6">
    <location>
        <begin position="795"/>
        <end position="878"/>
    </location>
</feature>
<evidence type="ECO:0000259" key="7">
    <source>
        <dbReference type="PROSITE" id="PS51158"/>
    </source>
</evidence>
<organism evidence="8 9">
    <name type="scientific">Volvox reticuliferus</name>
    <dbReference type="NCBI Taxonomy" id="1737510"/>
    <lineage>
        <taxon>Eukaryota</taxon>
        <taxon>Viridiplantae</taxon>
        <taxon>Chlorophyta</taxon>
        <taxon>core chlorophytes</taxon>
        <taxon>Chlorophyceae</taxon>
        <taxon>CS clade</taxon>
        <taxon>Chlamydomonadales</taxon>
        <taxon>Volvocaceae</taxon>
        <taxon>Volvox</taxon>
    </lineage>
</organism>
<evidence type="ECO:0000256" key="6">
    <source>
        <dbReference type="SAM" id="MobiDB-lite"/>
    </source>
</evidence>
<dbReference type="SMART" id="SM00811">
    <property type="entry name" value="Alpha_kinase"/>
    <property type="match status" value="1"/>
</dbReference>
<evidence type="ECO:0000256" key="5">
    <source>
        <dbReference type="ARBA" id="ARBA00022840"/>
    </source>
</evidence>
<evidence type="ECO:0000313" key="9">
    <source>
        <dbReference type="Proteomes" id="UP000722791"/>
    </source>
</evidence>
<feature type="compositionally biased region" description="Gly residues" evidence="6">
    <location>
        <begin position="247"/>
        <end position="261"/>
    </location>
</feature>
<reference evidence="8" key="1">
    <citation type="journal article" date="2021" name="Proc. Natl. Acad. Sci. U.S.A.">
        <title>Three genomes in the algal genus Volvox reveal the fate of a haploid sex-determining region after a transition to homothallism.</title>
        <authorList>
            <person name="Yamamoto K."/>
            <person name="Hamaji T."/>
            <person name="Kawai-Toyooka H."/>
            <person name="Matsuzaki R."/>
            <person name="Takahashi F."/>
            <person name="Nishimura Y."/>
            <person name="Kawachi M."/>
            <person name="Noguchi H."/>
            <person name="Minakuchi Y."/>
            <person name="Umen J.G."/>
            <person name="Toyoda A."/>
            <person name="Nozaki H."/>
        </authorList>
    </citation>
    <scope>NUCLEOTIDE SEQUENCE</scope>
    <source>
        <strain evidence="8">NIES-3785</strain>
    </source>
</reference>
<dbReference type="GO" id="GO:0004686">
    <property type="term" value="F:elongation factor-2 kinase activity"/>
    <property type="evidence" value="ECO:0007669"/>
    <property type="project" value="InterPro"/>
</dbReference>
<dbReference type="EMBL" id="BNCQ01000001">
    <property type="protein sequence ID" value="GIL94613.1"/>
    <property type="molecule type" value="Genomic_DNA"/>
</dbReference>
<sequence>MASLGLSDSPSSLAELEAQLGGLYARIAQQYGLPAAMQALGRLMLSTPVVSAPVAPAHQAGASAASETGAAVTSVHSVTSAGLPAAASSPPPTLTPSQNKIESPFRAAANASPVSAGSSDGTAADTAEAAEAAVSLTPMPTPPAPPAAAQAVPPPGGANVTDDGASHLTPSRPIAIPPPVLPPQAITLLHARTMESIRTVPSATLSQLPSGVLSLVSPSNAEGGSVADNEGPMSSCDLDAATAAGAPGRGSSGGAGGGSGGVDGGAASVSVADAPGAAAAVLAVAVGHDDGRGDGGEAAGSPRSTGSAATKSGTPRSCSLWHRAINLTKTVADPWASRNLHALHMERAVRQRYNALTGHWVTDEVLVKMESKPFAAGAMRECYAAKKLSTFTHNVDWHKAQNMVAKRYKKEGVRKSVYYNDVLVQMDAKMLGEMYNKTEPPKQVDVMQCAILQFTSRPGSPVYAVEQLIEGDYVKYNSNSGFVKGDDLLRNTPQAFSHFTWVLTKGLKICVDIQGVGDLYTDPQLHTLDGEGYGEGNLGLRGMGLFFRSHECNALCCRMGLKPFDRCDADVRSQGYSSDASSASASATRPGGARLGATAARTVARTTSYKARMAERKRRAALTNLAATSCAEDVLLAALKEVPKENPEALVHLEISKLYGEVVLLPELKPNEDPEDALHGGLFHLNTAAQGGSLLGLMVLARAHCGIEPSSSQFAQLIKVGTRQRQFRPHVSVAWRCVVLAAERGVRGAALAAAAAYGGTGGLFTDEVLQGQADPVQAVRWYAAALALPDLLAESEEGAGPPGAGGAAGGTIHEHEEEGEERGSGSGTGNSSAGDSDDDQPQFEMSVMRDSPRNGGCEDNGHNHHKHHHHHHDGPAHISGLSDLDLVARGGSMADMEALRVPKLEELRPSRAFLAKLKRAVEEEAAALPGASAAKYEILFQYGNVLLSGGPGMPPQPARAAELLEQAAEEAGAVGKGKLAQKYYEVAARAQAMCEEE</sequence>
<feature type="region of interest" description="Disordered" evidence="6">
    <location>
        <begin position="216"/>
        <end position="261"/>
    </location>
</feature>
<dbReference type="Proteomes" id="UP000722791">
    <property type="component" value="Unassembled WGS sequence"/>
</dbReference>
<feature type="compositionally biased region" description="Polar residues" evidence="6">
    <location>
        <begin position="302"/>
        <end position="315"/>
    </location>
</feature>
<keyword evidence="1" id="KW-0723">Serine/threonine-protein kinase</keyword>
<feature type="compositionally biased region" description="Polar residues" evidence="6">
    <location>
        <begin position="112"/>
        <end position="121"/>
    </location>
</feature>
<feature type="region of interest" description="Disordered" evidence="6">
    <location>
        <begin position="107"/>
        <end position="179"/>
    </location>
</feature>
<feature type="compositionally biased region" description="Basic residues" evidence="6">
    <location>
        <begin position="863"/>
        <end position="872"/>
    </location>
</feature>
<dbReference type="Gene3D" id="3.20.200.10">
    <property type="entry name" value="MHCK/EF2 kinase"/>
    <property type="match status" value="1"/>
</dbReference>
<dbReference type="InterPro" id="IPR011009">
    <property type="entry name" value="Kinase-like_dom_sf"/>
</dbReference>
<feature type="domain" description="Alpha-type protein kinase" evidence="7">
    <location>
        <begin position="352"/>
        <end position="564"/>
    </location>
</feature>
<dbReference type="InterPro" id="IPR047588">
    <property type="entry name" value="eEF2K_a_kinase_dom"/>
</dbReference>
<dbReference type="AlphaFoldDB" id="A0A8J4D7V1"/>
<dbReference type="PROSITE" id="PS51158">
    <property type="entry name" value="ALPHA_KINASE"/>
    <property type="match status" value="1"/>
</dbReference>
<keyword evidence="5" id="KW-0067">ATP-binding</keyword>
<proteinExistence type="predicted"/>
<dbReference type="InterPro" id="IPR051852">
    <property type="entry name" value="Alpha-type_PK"/>
</dbReference>
<keyword evidence="3" id="KW-0547">Nucleotide-binding</keyword>
<dbReference type="GO" id="GO:1903013">
    <property type="term" value="P:response to differentiation-inducing factor 1"/>
    <property type="evidence" value="ECO:0007669"/>
    <property type="project" value="TreeGrafter"/>
</dbReference>
<dbReference type="Gene3D" id="3.30.200.20">
    <property type="entry name" value="Phosphorylase Kinase, domain 1"/>
    <property type="match status" value="2"/>
</dbReference>
<evidence type="ECO:0000256" key="1">
    <source>
        <dbReference type="ARBA" id="ARBA00022527"/>
    </source>
</evidence>
<name>A0A8J4D7V1_9CHLO</name>
<dbReference type="PANTHER" id="PTHR45992">
    <property type="entry name" value="EUKARYOTIC ELONGATION FACTOR 2 KINASE-RELATED"/>
    <property type="match status" value="1"/>
</dbReference>
<comment type="caution">
    <text evidence="8">The sequence shown here is derived from an EMBL/GenBank/DDBJ whole genome shotgun (WGS) entry which is preliminary data.</text>
</comment>
<evidence type="ECO:0000256" key="2">
    <source>
        <dbReference type="ARBA" id="ARBA00022679"/>
    </source>
</evidence>
<protein>
    <recommendedName>
        <fullName evidence="7">Alpha-type protein kinase domain-containing protein</fullName>
    </recommendedName>
</protein>
<feature type="region of interest" description="Disordered" evidence="6">
    <location>
        <begin position="291"/>
        <end position="315"/>
    </location>
</feature>
<evidence type="ECO:0000256" key="4">
    <source>
        <dbReference type="ARBA" id="ARBA00022777"/>
    </source>
</evidence>
<dbReference type="GO" id="GO:0005524">
    <property type="term" value="F:ATP binding"/>
    <property type="evidence" value="ECO:0007669"/>
    <property type="project" value="UniProtKB-KW"/>
</dbReference>
<dbReference type="PANTHER" id="PTHR45992:SF2">
    <property type="entry name" value="EUKARYOTIC ELONGATION FACTOR 2 KINASE"/>
    <property type="match status" value="1"/>
</dbReference>
<evidence type="ECO:0000313" key="8">
    <source>
        <dbReference type="EMBL" id="GIL94613.1"/>
    </source>
</evidence>
<accession>A0A8J4D7V1</accession>
<evidence type="ECO:0000256" key="3">
    <source>
        <dbReference type="ARBA" id="ARBA00022741"/>
    </source>
</evidence>
<dbReference type="GO" id="GO:0031037">
    <property type="term" value="P:myosin II filament disassembly"/>
    <property type="evidence" value="ECO:0007669"/>
    <property type="project" value="TreeGrafter"/>
</dbReference>
<dbReference type="InterPro" id="IPR004166">
    <property type="entry name" value="a-kinase_dom"/>
</dbReference>
<dbReference type="CDD" id="cd16967">
    <property type="entry name" value="Alpha_kinase_eEF2K"/>
    <property type="match status" value="1"/>
</dbReference>
<keyword evidence="4" id="KW-0418">Kinase</keyword>
<feature type="compositionally biased region" description="Pro residues" evidence="6">
    <location>
        <begin position="139"/>
        <end position="156"/>
    </location>
</feature>
<dbReference type="Pfam" id="PF02816">
    <property type="entry name" value="Alpha_kinase"/>
    <property type="match status" value="1"/>
</dbReference>